<evidence type="ECO:0000313" key="2">
    <source>
        <dbReference type="EMBL" id="MBB5208561.1"/>
    </source>
</evidence>
<organism evidence="2 3">
    <name type="scientific">Chiayiivirga flava</name>
    <dbReference type="NCBI Taxonomy" id="659595"/>
    <lineage>
        <taxon>Bacteria</taxon>
        <taxon>Pseudomonadati</taxon>
        <taxon>Pseudomonadota</taxon>
        <taxon>Gammaproteobacteria</taxon>
        <taxon>Lysobacterales</taxon>
        <taxon>Lysobacteraceae</taxon>
        <taxon>Chiayiivirga</taxon>
    </lineage>
</organism>
<accession>A0A7W8D8I7</accession>
<dbReference type="RefSeq" id="WP_183961083.1">
    <property type="nucleotide sequence ID" value="NZ_JACHHP010000003.1"/>
</dbReference>
<sequence length="483" mass="49043">MHPNPLRWLLAAALCLPFIAVAAVPGDEAEGSPAFVDIAGADVEGAVAVAVQPDGKILLAGGARVGDSVQIAFARTLPDGTPDAGFADGGQRRVGFGGDTDSIASWIGVLPDGRIVIVGSVVDPDTATVSIVVIRLLANGEFDTTFSIDGRARFGEDIGAFCGFPFAFDSVTTSCGVALLPDGSVVLAGGATQPEPAGAAKGLVGFGAGVLLYKIRPDATPDPGFGVAGRRFYGHVPGHPDTVFYGLLTSLVRRDDGRLLLATGGIAAGSEQPTIALAQFRADAAPDTAFGDGGATLVPTEIGDAFIASGLRLTRTGRIMVGAVAILSGVRAFVAARFLADGTPDASFGSGGVAGVSFDLSGNPDSDDTAAALHVDSAGRAYVIGHAEMPPFEGQVNYDVAIARFTPAGQPDTAFAPGGKATYGYDISAGGSPFVVLRERAADVAVDGQGRIVVVGSSEGPGDLDGMQLRTIYTDDLFRNTFE</sequence>
<dbReference type="Gene3D" id="2.80.10.50">
    <property type="match status" value="2"/>
</dbReference>
<dbReference type="EMBL" id="JACHHP010000003">
    <property type="protein sequence ID" value="MBB5208561.1"/>
    <property type="molecule type" value="Genomic_DNA"/>
</dbReference>
<name>A0A7W8D8I7_9GAMM</name>
<comment type="caution">
    <text evidence="2">The sequence shown here is derived from an EMBL/GenBank/DDBJ whole genome shotgun (WGS) entry which is preliminary data.</text>
</comment>
<reference evidence="2 3" key="1">
    <citation type="submission" date="2020-08" db="EMBL/GenBank/DDBJ databases">
        <title>Genomic Encyclopedia of Type Strains, Phase IV (KMG-IV): sequencing the most valuable type-strain genomes for metagenomic binning, comparative biology and taxonomic classification.</title>
        <authorList>
            <person name="Goeker M."/>
        </authorList>
    </citation>
    <scope>NUCLEOTIDE SEQUENCE [LARGE SCALE GENOMIC DNA]</scope>
    <source>
        <strain evidence="2 3">DSM 24163</strain>
    </source>
</reference>
<evidence type="ECO:0000256" key="1">
    <source>
        <dbReference type="SAM" id="SignalP"/>
    </source>
</evidence>
<proteinExistence type="predicted"/>
<dbReference type="InterPro" id="IPR013431">
    <property type="entry name" value="Delta_60_rpt"/>
</dbReference>
<protein>
    <submittedName>
        <fullName evidence="2">Putative delta-60 repeat protein</fullName>
    </submittedName>
</protein>
<dbReference type="NCBIfam" id="TIGR02608">
    <property type="entry name" value="delta_60_rpt"/>
    <property type="match status" value="5"/>
</dbReference>
<dbReference type="AlphaFoldDB" id="A0A7W8D8I7"/>
<feature type="chain" id="PRO_5030691352" evidence="1">
    <location>
        <begin position="23"/>
        <end position="483"/>
    </location>
</feature>
<dbReference type="Proteomes" id="UP000521199">
    <property type="component" value="Unassembled WGS sequence"/>
</dbReference>
<gene>
    <name evidence="2" type="ORF">HNQ52_002103</name>
</gene>
<keyword evidence="1" id="KW-0732">Signal</keyword>
<dbReference type="Pfam" id="PF17164">
    <property type="entry name" value="DUF5122"/>
    <property type="match status" value="3"/>
</dbReference>
<feature type="signal peptide" evidence="1">
    <location>
        <begin position="1"/>
        <end position="22"/>
    </location>
</feature>
<evidence type="ECO:0000313" key="3">
    <source>
        <dbReference type="Proteomes" id="UP000521199"/>
    </source>
</evidence>
<keyword evidence="3" id="KW-1185">Reference proteome</keyword>